<organism evidence="9">
    <name type="scientific">Caldilinea aerophila</name>
    <dbReference type="NCBI Taxonomy" id="133453"/>
    <lineage>
        <taxon>Bacteria</taxon>
        <taxon>Bacillati</taxon>
        <taxon>Chloroflexota</taxon>
        <taxon>Caldilineae</taxon>
        <taxon>Caldilineales</taxon>
        <taxon>Caldilineaceae</taxon>
        <taxon>Caldilinea</taxon>
    </lineage>
</organism>
<dbReference type="SUPFAM" id="SSF64182">
    <property type="entry name" value="DHH phosphoesterases"/>
    <property type="match status" value="1"/>
</dbReference>
<evidence type="ECO:0000256" key="4">
    <source>
        <dbReference type="ARBA" id="ARBA00022801"/>
    </source>
</evidence>
<reference evidence="9" key="1">
    <citation type="journal article" date="2020" name="mSystems">
        <title>Genome- and Community-Level Interaction Insights into Carbon Utilization and Element Cycling Functions of Hydrothermarchaeota in Hydrothermal Sediment.</title>
        <authorList>
            <person name="Zhou Z."/>
            <person name="Liu Y."/>
            <person name="Xu W."/>
            <person name="Pan J."/>
            <person name="Luo Z.H."/>
            <person name="Li M."/>
        </authorList>
    </citation>
    <scope>NUCLEOTIDE SEQUENCE [LARGE SCALE GENOMIC DNA]</scope>
    <source>
        <strain evidence="9">SpSt-289</strain>
    </source>
</reference>
<evidence type="ECO:0000256" key="3">
    <source>
        <dbReference type="ARBA" id="ARBA00022722"/>
    </source>
</evidence>
<evidence type="ECO:0000256" key="2">
    <source>
        <dbReference type="ARBA" id="ARBA00019841"/>
    </source>
</evidence>
<dbReference type="InterPro" id="IPR003156">
    <property type="entry name" value="DHHA1_dom"/>
</dbReference>
<evidence type="ECO:0000259" key="8">
    <source>
        <dbReference type="Pfam" id="PF17768"/>
    </source>
</evidence>
<dbReference type="GO" id="GO:0003676">
    <property type="term" value="F:nucleic acid binding"/>
    <property type="evidence" value="ECO:0007669"/>
    <property type="project" value="InterPro"/>
</dbReference>
<protein>
    <recommendedName>
        <fullName evidence="2">Single-stranded-DNA-specific exonuclease RecJ</fullName>
    </recommendedName>
</protein>
<name>A0A7C1FHQ2_9CHLR</name>
<dbReference type="InterPro" id="IPR001667">
    <property type="entry name" value="DDH_dom"/>
</dbReference>
<dbReference type="AlphaFoldDB" id="A0A7C1FHQ2"/>
<sequence>MPQRPLKKIARAFAELLMRLLANAQLVWGAILIGEIARIDDELRHGRILKWYLLECHLLGPNSMRQYNHTMPRREAHWKIAPAAPDAFLNAMPEHPILAQTLYNRGLRTPAEVSTFLNGAHVALENPYKLRDMPKAVQRILRALEKQETICVYGDFDVDGVASTALLVTALQALGGRVGPYIPDRVDEGYGLNRDAILRIAGQAQLLITVDCGIRSITEVACAVEHDLDVIVTDHHSVGKDLPPALAVINPRRSDCPTSFKRLAGVGVAFRLAQAVLRAAAHERWSPLSPDQVHDVEASLLDLVALGTVADMMPLLDENRSLVRRGLEILNTAPRPGLEALMLQAGLRKGVVDATAISFRLAPRLNAAGRLGDARLAYRLLRIRDPNEAYQLADALNVLNERRRTLTEAAQVEAEQQLAERMAHDLPILIVSSEAFEHGIVGLVAGRLTERYYRPAVVMRRDAEEVRGSARSIPEFDVSQALDEVAHLLMRHGGHQLAAGFTARRSHEAALREALESLAATRLADPSLLRPALHIDAVTPLSQITWGLAEQLARLEPTGQDNPPPILMAPSVRVRGIRTVGGDKHLRLVIDDGSNGVVHDAIAFHQGEWARQLGEGSRIDIAFQLEVNEWQGTQRLQLNIQDLRAGGSSDK</sequence>
<keyword evidence="4" id="KW-0378">Hydrolase</keyword>
<dbReference type="EMBL" id="DSMG01000049">
    <property type="protein sequence ID" value="HDX30714.1"/>
    <property type="molecule type" value="Genomic_DNA"/>
</dbReference>
<dbReference type="InterPro" id="IPR041122">
    <property type="entry name" value="RecJ_OB"/>
</dbReference>
<dbReference type="InterPro" id="IPR004610">
    <property type="entry name" value="RecJ"/>
</dbReference>
<feature type="domain" description="DHHA1" evidence="7">
    <location>
        <begin position="430"/>
        <end position="518"/>
    </location>
</feature>
<dbReference type="NCBIfam" id="TIGR00644">
    <property type="entry name" value="recJ"/>
    <property type="match status" value="1"/>
</dbReference>
<dbReference type="PANTHER" id="PTHR30255">
    <property type="entry name" value="SINGLE-STRANDED-DNA-SPECIFIC EXONUCLEASE RECJ"/>
    <property type="match status" value="1"/>
</dbReference>
<keyword evidence="5 9" id="KW-0269">Exonuclease</keyword>
<evidence type="ECO:0000256" key="5">
    <source>
        <dbReference type="ARBA" id="ARBA00022839"/>
    </source>
</evidence>
<dbReference type="InterPro" id="IPR051673">
    <property type="entry name" value="SSDNA_exonuclease_RecJ"/>
</dbReference>
<evidence type="ECO:0000259" key="7">
    <source>
        <dbReference type="Pfam" id="PF02272"/>
    </source>
</evidence>
<dbReference type="PANTHER" id="PTHR30255:SF2">
    <property type="entry name" value="SINGLE-STRANDED-DNA-SPECIFIC EXONUCLEASE RECJ"/>
    <property type="match status" value="1"/>
</dbReference>
<dbReference type="Pfam" id="PF17768">
    <property type="entry name" value="RecJ_OB"/>
    <property type="match status" value="1"/>
</dbReference>
<evidence type="ECO:0000259" key="6">
    <source>
        <dbReference type="Pfam" id="PF01368"/>
    </source>
</evidence>
<dbReference type="GO" id="GO:0006310">
    <property type="term" value="P:DNA recombination"/>
    <property type="evidence" value="ECO:0007669"/>
    <property type="project" value="InterPro"/>
</dbReference>
<keyword evidence="3" id="KW-0540">Nuclease</keyword>
<dbReference type="Gene3D" id="3.90.1640.30">
    <property type="match status" value="1"/>
</dbReference>
<comment type="caution">
    <text evidence="9">The sequence shown here is derived from an EMBL/GenBank/DDBJ whole genome shotgun (WGS) entry which is preliminary data.</text>
</comment>
<dbReference type="Pfam" id="PF02272">
    <property type="entry name" value="DHHA1"/>
    <property type="match status" value="1"/>
</dbReference>
<dbReference type="Pfam" id="PF01368">
    <property type="entry name" value="DHH"/>
    <property type="match status" value="1"/>
</dbReference>
<evidence type="ECO:0000313" key="9">
    <source>
        <dbReference type="EMBL" id="HDX30714.1"/>
    </source>
</evidence>
<proteinExistence type="inferred from homology"/>
<feature type="domain" description="DDH" evidence="6">
    <location>
        <begin position="150"/>
        <end position="308"/>
    </location>
</feature>
<dbReference type="Gene3D" id="2.40.50.460">
    <property type="match status" value="1"/>
</dbReference>
<evidence type="ECO:0000256" key="1">
    <source>
        <dbReference type="ARBA" id="ARBA00005915"/>
    </source>
</evidence>
<dbReference type="GO" id="GO:0006281">
    <property type="term" value="P:DNA repair"/>
    <property type="evidence" value="ECO:0007669"/>
    <property type="project" value="InterPro"/>
</dbReference>
<accession>A0A7C1FHQ2</accession>
<feature type="domain" description="RecJ OB" evidence="8">
    <location>
        <begin position="535"/>
        <end position="642"/>
    </location>
</feature>
<dbReference type="InterPro" id="IPR038763">
    <property type="entry name" value="DHH_sf"/>
</dbReference>
<dbReference type="GO" id="GO:0008409">
    <property type="term" value="F:5'-3' exonuclease activity"/>
    <property type="evidence" value="ECO:0007669"/>
    <property type="project" value="InterPro"/>
</dbReference>
<comment type="similarity">
    <text evidence="1">Belongs to the RecJ family.</text>
</comment>
<gene>
    <name evidence="9" type="primary">recJ</name>
    <name evidence="9" type="ORF">ENQ20_04385</name>
</gene>